<name>A0A8H8A2F7_9FUNG</name>
<feature type="compositionally biased region" description="Acidic residues" evidence="7">
    <location>
        <begin position="168"/>
        <end position="181"/>
    </location>
</feature>
<organism evidence="8 9">
    <name type="scientific">Olpidium bornovanus</name>
    <dbReference type="NCBI Taxonomy" id="278681"/>
    <lineage>
        <taxon>Eukaryota</taxon>
        <taxon>Fungi</taxon>
        <taxon>Fungi incertae sedis</taxon>
        <taxon>Olpidiomycota</taxon>
        <taxon>Olpidiomycotina</taxon>
        <taxon>Olpidiomycetes</taxon>
        <taxon>Olpidiales</taxon>
        <taxon>Olpidiaceae</taxon>
        <taxon>Olpidium</taxon>
    </lineage>
</organism>
<evidence type="ECO:0000313" key="9">
    <source>
        <dbReference type="Proteomes" id="UP000673691"/>
    </source>
</evidence>
<feature type="non-terminal residue" evidence="8">
    <location>
        <position position="226"/>
    </location>
</feature>
<dbReference type="GO" id="GO:0016075">
    <property type="term" value="P:rRNA catabolic process"/>
    <property type="evidence" value="ECO:0007669"/>
    <property type="project" value="TreeGrafter"/>
</dbReference>
<sequence>MAPSLISPAEKDYIVRGAAADTRADGRARLDTRQITLETGVISHASGSARLRVQGGTDVLVGVKVEAGLPELVESDGSTLAKGDRGRLVVSVLDYGGNLLDTTLLAARSALHNARVPVTIVQDLGDGSGAVDFEIDDDVENAQRLKGWEDVPLGVTLCTMRLEHTQGEDEEQREDDDETGADGEGGRRKDNAPVGQLYLADCTPLEELSASARIFVAFNRQGRVVA</sequence>
<comment type="similarity">
    <text evidence="3">Belongs to the RNase PH family.</text>
</comment>
<dbReference type="Gene3D" id="3.30.230.70">
    <property type="entry name" value="GHMP Kinase, N-terminal domain"/>
    <property type="match status" value="2"/>
</dbReference>
<evidence type="ECO:0000256" key="3">
    <source>
        <dbReference type="ARBA" id="ARBA00006678"/>
    </source>
</evidence>
<dbReference type="InterPro" id="IPR050590">
    <property type="entry name" value="Exosome_comp_Rrp42_subfam"/>
</dbReference>
<dbReference type="GO" id="GO:0000177">
    <property type="term" value="C:cytoplasmic exosome (RNase complex)"/>
    <property type="evidence" value="ECO:0007669"/>
    <property type="project" value="TreeGrafter"/>
</dbReference>
<keyword evidence="8" id="KW-0689">Ribosomal protein</keyword>
<comment type="subcellular location">
    <subcellularLocation>
        <location evidence="1">Cytoplasm</location>
    </subcellularLocation>
    <subcellularLocation>
        <location evidence="2">Nucleus</location>
        <location evidence="2">Nucleolus</location>
    </subcellularLocation>
</comment>
<dbReference type="AlphaFoldDB" id="A0A8H8A2F7"/>
<keyword evidence="4" id="KW-0963">Cytoplasm</keyword>
<evidence type="ECO:0000313" key="8">
    <source>
        <dbReference type="EMBL" id="KAG5463473.1"/>
    </source>
</evidence>
<reference evidence="8 9" key="1">
    <citation type="journal article" name="Sci. Rep.">
        <title>Genome-scale phylogenetic analyses confirm Olpidium as the closest living zoosporic fungus to the non-flagellated, terrestrial fungi.</title>
        <authorList>
            <person name="Chang Y."/>
            <person name="Rochon D."/>
            <person name="Sekimoto S."/>
            <person name="Wang Y."/>
            <person name="Chovatia M."/>
            <person name="Sandor L."/>
            <person name="Salamov A."/>
            <person name="Grigoriev I.V."/>
            <person name="Stajich J.E."/>
            <person name="Spatafora J.W."/>
        </authorList>
    </citation>
    <scope>NUCLEOTIDE SEQUENCE [LARGE SCALE GENOMIC DNA]</scope>
    <source>
        <strain evidence="8">S191</strain>
    </source>
</reference>
<dbReference type="GO" id="GO:0005730">
    <property type="term" value="C:nucleolus"/>
    <property type="evidence" value="ECO:0007669"/>
    <property type="project" value="UniProtKB-SubCell"/>
</dbReference>
<dbReference type="GO" id="GO:0071028">
    <property type="term" value="P:nuclear mRNA surveillance"/>
    <property type="evidence" value="ECO:0007669"/>
    <property type="project" value="TreeGrafter"/>
</dbReference>
<evidence type="ECO:0000256" key="4">
    <source>
        <dbReference type="ARBA" id="ARBA00022490"/>
    </source>
</evidence>
<evidence type="ECO:0000256" key="5">
    <source>
        <dbReference type="ARBA" id="ARBA00022835"/>
    </source>
</evidence>
<keyword evidence="8" id="KW-0687">Ribonucleoprotein</keyword>
<dbReference type="GO" id="GO:0005840">
    <property type="term" value="C:ribosome"/>
    <property type="evidence" value="ECO:0007669"/>
    <property type="project" value="UniProtKB-KW"/>
</dbReference>
<dbReference type="SUPFAM" id="SSF54211">
    <property type="entry name" value="Ribosomal protein S5 domain 2-like"/>
    <property type="match status" value="1"/>
</dbReference>
<protein>
    <recommendedName>
        <fullName evidence="6">Ribosomal RNA-processing protein 42</fullName>
    </recommendedName>
</protein>
<dbReference type="GO" id="GO:0000176">
    <property type="term" value="C:nuclear exosome (RNase complex)"/>
    <property type="evidence" value="ECO:0007669"/>
    <property type="project" value="TreeGrafter"/>
</dbReference>
<evidence type="ECO:0000256" key="1">
    <source>
        <dbReference type="ARBA" id="ARBA00004496"/>
    </source>
</evidence>
<evidence type="ECO:0000256" key="6">
    <source>
        <dbReference type="ARBA" id="ARBA00042523"/>
    </source>
</evidence>
<evidence type="ECO:0000256" key="2">
    <source>
        <dbReference type="ARBA" id="ARBA00004604"/>
    </source>
</evidence>
<proteinExistence type="inferred from homology"/>
<dbReference type="InterPro" id="IPR020568">
    <property type="entry name" value="Ribosomal_Su5_D2-typ_SF"/>
</dbReference>
<dbReference type="GO" id="GO:0034476">
    <property type="term" value="P:U5 snRNA 3'-end processing"/>
    <property type="evidence" value="ECO:0007669"/>
    <property type="project" value="TreeGrafter"/>
</dbReference>
<dbReference type="GO" id="GO:0034475">
    <property type="term" value="P:U4 snRNA 3'-end processing"/>
    <property type="evidence" value="ECO:0007669"/>
    <property type="project" value="TreeGrafter"/>
</dbReference>
<evidence type="ECO:0000256" key="7">
    <source>
        <dbReference type="SAM" id="MobiDB-lite"/>
    </source>
</evidence>
<keyword evidence="5" id="KW-0271">Exosome</keyword>
<gene>
    <name evidence="8" type="ORF">BJ554DRAFT_7228</name>
</gene>
<dbReference type="PANTHER" id="PTHR11097:SF8">
    <property type="entry name" value="EXOSOME COMPLEX COMPONENT RRP42"/>
    <property type="match status" value="1"/>
</dbReference>
<accession>A0A8H8A2F7</accession>
<dbReference type="EMBL" id="JAEFCI010000549">
    <property type="protein sequence ID" value="KAG5463473.1"/>
    <property type="molecule type" value="Genomic_DNA"/>
</dbReference>
<dbReference type="GO" id="GO:0071038">
    <property type="term" value="P:TRAMP-dependent tRNA surveillance pathway"/>
    <property type="evidence" value="ECO:0007669"/>
    <property type="project" value="TreeGrafter"/>
</dbReference>
<keyword evidence="9" id="KW-1185">Reference proteome</keyword>
<feature type="region of interest" description="Disordered" evidence="7">
    <location>
        <begin position="164"/>
        <end position="193"/>
    </location>
</feature>
<dbReference type="GO" id="GO:0071035">
    <property type="term" value="P:nuclear polyadenylation-dependent rRNA catabolic process"/>
    <property type="evidence" value="ECO:0007669"/>
    <property type="project" value="TreeGrafter"/>
</dbReference>
<dbReference type="OrthoDB" id="272245at2759"/>
<dbReference type="GO" id="GO:0035925">
    <property type="term" value="F:mRNA 3'-UTR AU-rich region binding"/>
    <property type="evidence" value="ECO:0007669"/>
    <property type="project" value="TreeGrafter"/>
</dbReference>
<comment type="caution">
    <text evidence="8">The sequence shown here is derived from an EMBL/GenBank/DDBJ whole genome shotgun (WGS) entry which is preliminary data.</text>
</comment>
<dbReference type="GO" id="GO:0000467">
    <property type="term" value="P:exonucleolytic trimming to generate mature 3'-end of 5.8S rRNA from tricistronic rRNA transcript (SSU-rRNA, 5.8S rRNA, LSU-rRNA)"/>
    <property type="evidence" value="ECO:0007669"/>
    <property type="project" value="TreeGrafter"/>
</dbReference>
<dbReference type="Proteomes" id="UP000673691">
    <property type="component" value="Unassembled WGS sequence"/>
</dbReference>
<dbReference type="GO" id="GO:0034473">
    <property type="term" value="P:U1 snRNA 3'-end processing"/>
    <property type="evidence" value="ECO:0007669"/>
    <property type="project" value="TreeGrafter"/>
</dbReference>
<dbReference type="PANTHER" id="PTHR11097">
    <property type="entry name" value="EXOSOME COMPLEX EXONUCLEASE RIBOSOMAL RNA PROCESSING PROTEIN"/>
    <property type="match status" value="1"/>
</dbReference>
<dbReference type="InterPro" id="IPR027408">
    <property type="entry name" value="PNPase/RNase_PH_dom_sf"/>
</dbReference>